<feature type="repeat" description="ANK" evidence="3">
    <location>
        <begin position="895"/>
        <end position="927"/>
    </location>
</feature>
<feature type="repeat" description="ANK" evidence="3">
    <location>
        <begin position="861"/>
        <end position="893"/>
    </location>
</feature>
<dbReference type="SUPFAM" id="SSF52540">
    <property type="entry name" value="P-loop containing nucleoside triphosphate hydrolases"/>
    <property type="match status" value="1"/>
</dbReference>
<evidence type="ECO:0000256" key="3">
    <source>
        <dbReference type="PROSITE-ProRule" id="PRU00023"/>
    </source>
</evidence>
<dbReference type="InterPro" id="IPR027417">
    <property type="entry name" value="P-loop_NTPase"/>
</dbReference>
<evidence type="ECO:0000313" key="7">
    <source>
        <dbReference type="EMBL" id="KAK1761310.1"/>
    </source>
</evidence>
<gene>
    <name evidence="7" type="ORF">QBC47DRAFT_25762</name>
</gene>
<dbReference type="Pfam" id="PF22939">
    <property type="entry name" value="WHD_GPIID"/>
    <property type="match status" value="1"/>
</dbReference>
<feature type="repeat" description="ANK" evidence="3">
    <location>
        <begin position="961"/>
        <end position="993"/>
    </location>
</feature>
<dbReference type="Proteomes" id="UP001239445">
    <property type="component" value="Unassembled WGS sequence"/>
</dbReference>
<name>A0AAJ0FHP7_9PEZI</name>
<dbReference type="PANTHER" id="PTHR24198:SF165">
    <property type="entry name" value="ANKYRIN REPEAT-CONTAINING PROTEIN-RELATED"/>
    <property type="match status" value="1"/>
</dbReference>
<evidence type="ECO:0000256" key="1">
    <source>
        <dbReference type="ARBA" id="ARBA00022737"/>
    </source>
</evidence>
<dbReference type="Pfam" id="PF17107">
    <property type="entry name" value="SesA"/>
    <property type="match status" value="1"/>
</dbReference>
<evidence type="ECO:0000259" key="4">
    <source>
        <dbReference type="Pfam" id="PF17107"/>
    </source>
</evidence>
<feature type="domain" description="Nephrocystin 3-like N-terminal" evidence="6">
    <location>
        <begin position="185"/>
        <end position="352"/>
    </location>
</feature>
<reference evidence="7" key="1">
    <citation type="submission" date="2023-06" db="EMBL/GenBank/DDBJ databases">
        <title>Genome-scale phylogeny and comparative genomics of the fungal order Sordariales.</title>
        <authorList>
            <consortium name="Lawrence Berkeley National Laboratory"/>
            <person name="Hensen N."/>
            <person name="Bonometti L."/>
            <person name="Westerberg I."/>
            <person name="Brannstrom I.O."/>
            <person name="Guillou S."/>
            <person name="Cros-Aarteil S."/>
            <person name="Calhoun S."/>
            <person name="Haridas S."/>
            <person name="Kuo A."/>
            <person name="Mondo S."/>
            <person name="Pangilinan J."/>
            <person name="Riley R."/>
            <person name="Labutti K."/>
            <person name="Andreopoulos B."/>
            <person name="Lipzen A."/>
            <person name="Chen C."/>
            <person name="Yanf M."/>
            <person name="Daum C."/>
            <person name="Ng V."/>
            <person name="Clum A."/>
            <person name="Steindorff A."/>
            <person name="Ohm R."/>
            <person name="Martin F."/>
            <person name="Silar P."/>
            <person name="Natvig D."/>
            <person name="Lalanne C."/>
            <person name="Gautier V."/>
            <person name="Ament-Velasquez S.L."/>
            <person name="Kruys A."/>
            <person name="Hutchinson M.I."/>
            <person name="Powell A.J."/>
            <person name="Barry K."/>
            <person name="Miller A.N."/>
            <person name="Grigoriev I.V."/>
            <person name="Debuchy R."/>
            <person name="Gladieux P."/>
            <person name="Thoren M.H."/>
            <person name="Johannesson H."/>
        </authorList>
    </citation>
    <scope>NUCLEOTIDE SEQUENCE</scope>
    <source>
        <strain evidence="7">PSN4</strain>
    </source>
</reference>
<accession>A0AAJ0FHP7</accession>
<dbReference type="SUPFAM" id="SSF48403">
    <property type="entry name" value="Ankyrin repeat"/>
    <property type="match status" value="1"/>
</dbReference>
<feature type="repeat" description="ANK" evidence="3">
    <location>
        <begin position="762"/>
        <end position="794"/>
    </location>
</feature>
<feature type="repeat" description="ANK" evidence="3">
    <location>
        <begin position="994"/>
        <end position="1026"/>
    </location>
</feature>
<dbReference type="PRINTS" id="PR01415">
    <property type="entry name" value="ANKYRIN"/>
</dbReference>
<evidence type="ECO:0000313" key="8">
    <source>
        <dbReference type="Proteomes" id="UP001239445"/>
    </source>
</evidence>
<evidence type="ECO:0000256" key="2">
    <source>
        <dbReference type="ARBA" id="ARBA00023043"/>
    </source>
</evidence>
<dbReference type="InterPro" id="IPR036770">
    <property type="entry name" value="Ankyrin_rpt-contain_sf"/>
</dbReference>
<dbReference type="PROSITE" id="PS50088">
    <property type="entry name" value="ANK_REPEAT"/>
    <property type="match status" value="6"/>
</dbReference>
<organism evidence="7 8">
    <name type="scientific">Echria macrotheca</name>
    <dbReference type="NCBI Taxonomy" id="438768"/>
    <lineage>
        <taxon>Eukaryota</taxon>
        <taxon>Fungi</taxon>
        <taxon>Dikarya</taxon>
        <taxon>Ascomycota</taxon>
        <taxon>Pezizomycotina</taxon>
        <taxon>Sordariomycetes</taxon>
        <taxon>Sordariomycetidae</taxon>
        <taxon>Sordariales</taxon>
        <taxon>Schizotheciaceae</taxon>
        <taxon>Echria</taxon>
    </lineage>
</organism>
<keyword evidence="2 3" id="KW-0040">ANK repeat</keyword>
<dbReference type="Pfam" id="PF24883">
    <property type="entry name" value="NPHP3_N"/>
    <property type="match status" value="1"/>
</dbReference>
<dbReference type="Gene3D" id="3.40.50.300">
    <property type="entry name" value="P-loop containing nucleotide triphosphate hydrolases"/>
    <property type="match status" value="1"/>
</dbReference>
<dbReference type="Pfam" id="PF13637">
    <property type="entry name" value="Ank_4"/>
    <property type="match status" value="1"/>
</dbReference>
<dbReference type="EMBL" id="MU839827">
    <property type="protein sequence ID" value="KAK1761310.1"/>
    <property type="molecule type" value="Genomic_DNA"/>
</dbReference>
<feature type="domain" description="GPI inositol-deacylase winged helix" evidence="5">
    <location>
        <begin position="475"/>
        <end position="553"/>
    </location>
</feature>
<dbReference type="SMART" id="SM00248">
    <property type="entry name" value="ANK"/>
    <property type="match status" value="9"/>
</dbReference>
<dbReference type="Pfam" id="PF00023">
    <property type="entry name" value="Ank"/>
    <property type="match status" value="1"/>
</dbReference>
<protein>
    <submittedName>
        <fullName evidence="7">Ankyrin repeat-containing domain protein</fullName>
    </submittedName>
</protein>
<proteinExistence type="predicted"/>
<keyword evidence="1" id="KW-0677">Repeat</keyword>
<dbReference type="PANTHER" id="PTHR24198">
    <property type="entry name" value="ANKYRIN REPEAT AND PROTEIN KINASE DOMAIN-CONTAINING PROTEIN"/>
    <property type="match status" value="1"/>
</dbReference>
<dbReference type="Gene3D" id="1.25.40.20">
    <property type="entry name" value="Ankyrin repeat-containing domain"/>
    <property type="match status" value="3"/>
</dbReference>
<evidence type="ECO:0000259" key="5">
    <source>
        <dbReference type="Pfam" id="PF22939"/>
    </source>
</evidence>
<dbReference type="PROSITE" id="PS50297">
    <property type="entry name" value="ANK_REP_REGION"/>
    <property type="match status" value="6"/>
</dbReference>
<dbReference type="InterPro" id="IPR054471">
    <property type="entry name" value="GPIID_WHD"/>
</dbReference>
<keyword evidence="8" id="KW-1185">Reference proteome</keyword>
<dbReference type="Pfam" id="PF12796">
    <property type="entry name" value="Ank_2"/>
    <property type="match status" value="3"/>
</dbReference>
<dbReference type="AlphaFoldDB" id="A0AAJ0FHP7"/>
<comment type="caution">
    <text evidence="7">The sequence shown here is derived from an EMBL/GenBank/DDBJ whole genome shotgun (WGS) entry which is preliminary data.</text>
</comment>
<dbReference type="InterPro" id="IPR056884">
    <property type="entry name" value="NPHP3-like_N"/>
</dbReference>
<sequence>MDPLSAIASTIALIQAISSTYRAIQYIKGLPKAFKEASQVLPLVENTLALVREQLDSMHLDESSTRTIGSAVHSCEEKAKALHDIFEEVEMKKEANDWLSLSVSNLSKARQVKTLVQDIERGVMGLATNRLFRSATQDQMVNLEKAIQKLSQRADSDARGIHILKTLHTSPYLDRKNRNPERVPGTCEWFVNHRVFQQWQESSSSSMLWVSADPGCGKSVLARHLIDSELPTTASRTTCYFFFKDDFDDQRSVKSALCCILHQLFTRNEILFSSEMVKRFETRETHLITSSFDELWEILMIASQDENAGEIVCILDAFDECEDQGRDMLAQALCKLYRTTNCFRLKFLITCRPYSSIRQGFQPLDIPGLPVVHLSGESEAELSKISREIDIYIRARVRSIRDNLKLNPDKEQLLLRELLRIPNRTYLWVHLTMDLIQRRININKSGIQEALSSIPPTVDDAYEGILNRSLDPGKARKLLHIVVAAARPLNLSEMAVALALQPDRLSYQDLDLDLEADESLREYVRDLCGLFITIINSKIYLLHQTAREFLLCNEASIGARPETARAKDTRLQVCNNTPRWKSSLQLRESHRVLGQICVWYLLSTEFETCSLDKNEMPKCSDHVFLDYSAKNWASHARESVYNDDGVTTGWLREICNAQSRRCLTWLRIYWADTGMDFPQDFTTLMIASYFGLEPVVELLLKEDDIQVNSLDGTYGRSALSWAAENGFDGVVGLLIRGPRFHFKRLTRSSFWKGVQVDTRDKQGRTPLSYAAWNGHMAVVERLVKARARANSKDNIGGTPISYALCSGHEAVANKLMKESPADSVDVIRGELLVSAAERGYRNIVERLLLEKGVNTEAADRDGRTPLWAATVNGHPTIVRRLLEKGANTEAVNNLNGHTPLWVAAWNGHDDIVRQLLEKGANTEVTDRYGQTSLWKAVENGHDTTVRLLLEKGANTDAADRYGWTPLYVAAWNGHDDIVRQLLDKGANTEVMACNGYTPLRVAVDSGYGDIVRQLLEKGANIEAADRNGGTPRRAAAGNGT</sequence>
<dbReference type="InterPro" id="IPR031352">
    <property type="entry name" value="SesA"/>
</dbReference>
<feature type="domain" description="NACHT-NTPase and P-loop NTPases N-terminal" evidence="4">
    <location>
        <begin position="7"/>
        <end position="124"/>
    </location>
</feature>
<feature type="repeat" description="ANK" evidence="3">
    <location>
        <begin position="928"/>
        <end position="960"/>
    </location>
</feature>
<evidence type="ECO:0000259" key="6">
    <source>
        <dbReference type="Pfam" id="PF24883"/>
    </source>
</evidence>
<dbReference type="InterPro" id="IPR002110">
    <property type="entry name" value="Ankyrin_rpt"/>
</dbReference>